<gene>
    <name evidence="5" type="ORF">OCH239_14800</name>
</gene>
<dbReference type="Pfam" id="PF12833">
    <property type="entry name" value="HTH_18"/>
    <property type="match status" value="1"/>
</dbReference>
<name>X7ED40_9RHOB</name>
<evidence type="ECO:0000256" key="2">
    <source>
        <dbReference type="ARBA" id="ARBA00023125"/>
    </source>
</evidence>
<dbReference type="PROSITE" id="PS01124">
    <property type="entry name" value="HTH_ARAC_FAMILY_2"/>
    <property type="match status" value="1"/>
</dbReference>
<dbReference type="STRING" id="1449350.OCH239_14800"/>
<dbReference type="InterPro" id="IPR018060">
    <property type="entry name" value="HTH_AraC"/>
</dbReference>
<feature type="domain" description="HTH araC/xylS-type" evidence="4">
    <location>
        <begin position="124"/>
        <end position="221"/>
    </location>
</feature>
<comment type="caution">
    <text evidence="5">The sequence shown here is derived from an EMBL/GenBank/DDBJ whole genome shotgun (WGS) entry which is preliminary data.</text>
</comment>
<sequence>MWLDDTRHDVSNAVLLNIPKDHVHGFRFQHGMHGYVLSLPAEELPGICHNDDTVLKRLASPAVAPATDALASVFRRLHDWHKSSSPVRIAMLRALGCEIACLAADQLLHRDVDGVSGRQNLMIEAFEALVADNLRKRWRVGDYASALGISSAHLSRLCRRYSGVSASEWIDRAVMMEACRELAYTIKPVQQIAYDLGYDDPSHFSRVFRRVLRKSPSEYRG</sequence>
<dbReference type="SMART" id="SM00342">
    <property type="entry name" value="HTH_ARAC"/>
    <property type="match status" value="1"/>
</dbReference>
<dbReference type="Proteomes" id="UP000022447">
    <property type="component" value="Unassembled WGS sequence"/>
</dbReference>
<evidence type="ECO:0000259" key="4">
    <source>
        <dbReference type="PROSITE" id="PS01124"/>
    </source>
</evidence>
<accession>X7ED40</accession>
<proteinExistence type="predicted"/>
<protein>
    <recommendedName>
        <fullName evidence="4">HTH araC/xylS-type domain-containing protein</fullName>
    </recommendedName>
</protein>
<dbReference type="GO" id="GO:0003700">
    <property type="term" value="F:DNA-binding transcription factor activity"/>
    <property type="evidence" value="ECO:0007669"/>
    <property type="project" value="InterPro"/>
</dbReference>
<dbReference type="InterPro" id="IPR020449">
    <property type="entry name" value="Tscrpt_reg_AraC-type_HTH"/>
</dbReference>
<evidence type="ECO:0000256" key="3">
    <source>
        <dbReference type="ARBA" id="ARBA00023163"/>
    </source>
</evidence>
<keyword evidence="1" id="KW-0805">Transcription regulation</keyword>
<dbReference type="PATRIC" id="fig|1449350.3.peg.3801"/>
<reference evidence="5 6" key="1">
    <citation type="submission" date="2014-01" db="EMBL/GenBank/DDBJ databases">
        <title>Roseivivax halodurans JCM 10272 Genome Sequencing.</title>
        <authorList>
            <person name="Lai Q."/>
            <person name="Li G."/>
            <person name="Shao Z."/>
        </authorList>
    </citation>
    <scope>NUCLEOTIDE SEQUENCE [LARGE SCALE GENOMIC DNA]</scope>
    <source>
        <strain evidence="5 6">JCM 10272</strain>
    </source>
</reference>
<dbReference type="SUPFAM" id="SSF46689">
    <property type="entry name" value="Homeodomain-like"/>
    <property type="match status" value="1"/>
</dbReference>
<keyword evidence="3" id="KW-0804">Transcription</keyword>
<evidence type="ECO:0000256" key="1">
    <source>
        <dbReference type="ARBA" id="ARBA00023015"/>
    </source>
</evidence>
<dbReference type="PANTHER" id="PTHR43280:SF32">
    <property type="entry name" value="TRANSCRIPTIONAL REGULATORY PROTEIN"/>
    <property type="match status" value="1"/>
</dbReference>
<evidence type="ECO:0000313" key="5">
    <source>
        <dbReference type="EMBL" id="ETX13033.1"/>
    </source>
</evidence>
<dbReference type="Gene3D" id="1.10.10.60">
    <property type="entry name" value="Homeodomain-like"/>
    <property type="match status" value="1"/>
</dbReference>
<dbReference type="PANTHER" id="PTHR43280">
    <property type="entry name" value="ARAC-FAMILY TRANSCRIPTIONAL REGULATOR"/>
    <property type="match status" value="1"/>
</dbReference>
<dbReference type="AlphaFoldDB" id="X7ED40"/>
<keyword evidence="6" id="KW-1185">Reference proteome</keyword>
<dbReference type="InterPro" id="IPR009057">
    <property type="entry name" value="Homeodomain-like_sf"/>
</dbReference>
<dbReference type="PRINTS" id="PR00032">
    <property type="entry name" value="HTHARAC"/>
</dbReference>
<dbReference type="EMBL" id="JALZ01000040">
    <property type="protein sequence ID" value="ETX13033.1"/>
    <property type="molecule type" value="Genomic_DNA"/>
</dbReference>
<dbReference type="eggNOG" id="COG2207">
    <property type="taxonomic scope" value="Bacteria"/>
</dbReference>
<evidence type="ECO:0000313" key="6">
    <source>
        <dbReference type="Proteomes" id="UP000022447"/>
    </source>
</evidence>
<keyword evidence="2" id="KW-0238">DNA-binding</keyword>
<dbReference type="GO" id="GO:0043565">
    <property type="term" value="F:sequence-specific DNA binding"/>
    <property type="evidence" value="ECO:0007669"/>
    <property type="project" value="InterPro"/>
</dbReference>
<organism evidence="5 6">
    <name type="scientific">Roseivivax halodurans JCM 10272</name>
    <dbReference type="NCBI Taxonomy" id="1449350"/>
    <lineage>
        <taxon>Bacteria</taxon>
        <taxon>Pseudomonadati</taxon>
        <taxon>Pseudomonadota</taxon>
        <taxon>Alphaproteobacteria</taxon>
        <taxon>Rhodobacterales</taxon>
        <taxon>Roseobacteraceae</taxon>
        <taxon>Roseivivax</taxon>
    </lineage>
</organism>